<proteinExistence type="predicted"/>
<dbReference type="EMBL" id="CAJNJA010083820">
    <property type="protein sequence ID" value="CAE7935778.1"/>
    <property type="molecule type" value="Genomic_DNA"/>
</dbReference>
<evidence type="ECO:0000313" key="2">
    <source>
        <dbReference type="Proteomes" id="UP000601435"/>
    </source>
</evidence>
<accession>A0A813BZB7</accession>
<gene>
    <name evidence="1" type="ORF">SNEC2469_LOCUS32748</name>
</gene>
<feature type="non-terminal residue" evidence="1">
    <location>
        <position position="1"/>
    </location>
</feature>
<dbReference type="Proteomes" id="UP000601435">
    <property type="component" value="Unassembled WGS sequence"/>
</dbReference>
<dbReference type="OrthoDB" id="436568at2759"/>
<feature type="non-terminal residue" evidence="1">
    <location>
        <position position="214"/>
    </location>
</feature>
<dbReference type="AlphaFoldDB" id="A0A813BZB7"/>
<sequence length="214" mass="23968">TAYPFQPPKFDGSARFVGFPVNWDEVEVGWWIFLIPASTQDGRRMKGRVTQKTGQELKVWFREDGSEDGEERPERPEESVDREWWNCHDLVLGCCAEALVHHPLLNAGGGACACGIRDIWSPSRSFTHCLAFMRVAVEDAQAGQKPVPRDGTEEMCFCGHDADITLEYERDPTAWLSKARRLFFHDRGVAPLCVAADGLEGDLLRIVCSNLAGE</sequence>
<reference evidence="1" key="1">
    <citation type="submission" date="2021-02" db="EMBL/GenBank/DDBJ databases">
        <authorList>
            <person name="Dougan E. K."/>
            <person name="Rhodes N."/>
            <person name="Thang M."/>
            <person name="Chan C."/>
        </authorList>
    </citation>
    <scope>NUCLEOTIDE SEQUENCE</scope>
</reference>
<keyword evidence="2" id="KW-1185">Reference proteome</keyword>
<organism evidence="1 2">
    <name type="scientific">Symbiodinium necroappetens</name>
    <dbReference type="NCBI Taxonomy" id="1628268"/>
    <lineage>
        <taxon>Eukaryota</taxon>
        <taxon>Sar</taxon>
        <taxon>Alveolata</taxon>
        <taxon>Dinophyceae</taxon>
        <taxon>Suessiales</taxon>
        <taxon>Symbiodiniaceae</taxon>
        <taxon>Symbiodinium</taxon>
    </lineage>
</organism>
<protein>
    <submittedName>
        <fullName evidence="1">Uncharacterized protein</fullName>
    </submittedName>
</protein>
<comment type="caution">
    <text evidence="1">The sequence shown here is derived from an EMBL/GenBank/DDBJ whole genome shotgun (WGS) entry which is preliminary data.</text>
</comment>
<name>A0A813BZB7_9DINO</name>
<evidence type="ECO:0000313" key="1">
    <source>
        <dbReference type="EMBL" id="CAE7935778.1"/>
    </source>
</evidence>